<reference evidence="6 7" key="1">
    <citation type="submission" date="2015-10" db="EMBL/GenBank/DDBJ databases">
        <title>Full genome of DAOMC 229536 Phialocephala scopiformis, a fungal endophyte of spruce producing the potent anti-insectan compound rugulosin.</title>
        <authorList>
            <consortium name="DOE Joint Genome Institute"/>
            <person name="Walker A.K."/>
            <person name="Frasz S.L."/>
            <person name="Seifert K.A."/>
            <person name="Miller J.D."/>
            <person name="Mondo S.J."/>
            <person name="Labutti K."/>
            <person name="Lipzen A."/>
            <person name="Dockter R."/>
            <person name="Kennedy M."/>
            <person name="Grigoriev I.V."/>
            <person name="Spatafora J.W."/>
        </authorList>
    </citation>
    <scope>NUCLEOTIDE SEQUENCE [LARGE SCALE GENOMIC DNA]</scope>
    <source>
        <strain evidence="6 7">CBS 120377</strain>
    </source>
</reference>
<dbReference type="PANTHER" id="PTHR47190">
    <property type="entry name" value="DEHYDROGENASE, PUTATIVE-RELATED"/>
    <property type="match status" value="1"/>
</dbReference>
<dbReference type="Pfam" id="PF00732">
    <property type="entry name" value="GMC_oxred_N"/>
    <property type="match status" value="1"/>
</dbReference>
<protein>
    <submittedName>
        <fullName evidence="6">FAD/NAD(P)-binding domain-containing protein</fullName>
    </submittedName>
</protein>
<dbReference type="Pfam" id="PF00734">
    <property type="entry name" value="CBM_1"/>
    <property type="match status" value="1"/>
</dbReference>
<dbReference type="SMART" id="SM00236">
    <property type="entry name" value="fCBD"/>
    <property type="match status" value="1"/>
</dbReference>
<gene>
    <name evidence="6" type="ORF">LY89DRAFT_739447</name>
</gene>
<dbReference type="AlphaFoldDB" id="A0A194WUG2"/>
<comment type="similarity">
    <text evidence="1 3">Belongs to the GMC oxidoreductase family.</text>
</comment>
<dbReference type="Pfam" id="PF16010">
    <property type="entry name" value="CDH-cyt"/>
    <property type="match status" value="1"/>
</dbReference>
<dbReference type="GO" id="GO:0005576">
    <property type="term" value="C:extracellular region"/>
    <property type="evidence" value="ECO:0007669"/>
    <property type="project" value="InterPro"/>
</dbReference>
<evidence type="ECO:0000256" key="4">
    <source>
        <dbReference type="SAM" id="SignalP"/>
    </source>
</evidence>
<evidence type="ECO:0000259" key="5">
    <source>
        <dbReference type="PROSITE" id="PS51164"/>
    </source>
</evidence>
<feature type="signal peptide" evidence="4">
    <location>
        <begin position="1"/>
        <end position="23"/>
    </location>
</feature>
<evidence type="ECO:0000313" key="7">
    <source>
        <dbReference type="Proteomes" id="UP000070700"/>
    </source>
</evidence>
<dbReference type="GeneID" id="28830188"/>
<dbReference type="Pfam" id="PF05199">
    <property type="entry name" value="GMC_oxred_C"/>
    <property type="match status" value="1"/>
</dbReference>
<dbReference type="PROSITE" id="PS51164">
    <property type="entry name" value="CBM1_2"/>
    <property type="match status" value="1"/>
</dbReference>
<keyword evidence="7" id="KW-1185">Reference proteome</keyword>
<dbReference type="CDD" id="cd09630">
    <property type="entry name" value="CDH_like_cytochrome"/>
    <property type="match status" value="1"/>
</dbReference>
<dbReference type="InterPro" id="IPR053208">
    <property type="entry name" value="GMC_Oxidoreductase_CD"/>
</dbReference>
<dbReference type="KEGG" id="psco:LY89DRAFT_739447"/>
<dbReference type="SUPFAM" id="SSF51905">
    <property type="entry name" value="FAD/NAD(P)-binding domain"/>
    <property type="match status" value="1"/>
</dbReference>
<sequence>MKATNFFCSLFGAAVYFTQTVLAQDDVASHGTYTEPNTGIVFYTSNQANGTITGDGDESHVSLGGFTFGMALPGNALTVNSYEYIGLIIGSTPTGKGGWAGILQGTNLGGGAAMPNHLMLLAWPTGTGDQIATSFRYATSYLDPSIYHGSANLTQIYSSVNSTHWTLVYRCQNCLIYDDPTQSPSNTSTTAGSFEQGWAQALTPPVNPANPLSDIGQHDNGMGEFQIEVKSATQASYSVWATKTATGVIASGTATATATFSAVPVPTTTSYDYIVIGGGAAGIPIADKLSEGGKSVLLIEKGVASSARWGGTIRPESHWMDGYNLTWFDVPGECNRIWNGGAAGVACTDTDQMAGCVLGGGTAVNAGLWWKADPDDWDYNFPDGWQSDDMAAATQRVFSRIPGTDTPSMDGKRYIQSGFDIIEEGLAQAGWESVTANNVPDQKNQSYAHTPYMYINGERGGPMATYLVSANARSNFHMWLNTSVERINRVAGHATSLNVIPTNNGGRSGTVSLTPVTGRVVLAAGAFGTPKLLFRSGIGPTDMLEVVQSSADGATMINQTEWINLPVGYNLDDHLNTDCVISHPNISYYDWVAAWDTPNVTDMNNYLTKRSGPLAQAAPNIGPMIWEEIEGPDGIVRAFQWTSRVEGSNGVPNGDSMTMSLYLGRGAVSRGRTVIQKGLNMIVSELPYGNANDLATVATAIDHMVAALKPVPQLTWNLPPSNMTGAEYVASVPLTYANVGARRANHWLGTAKIGADDGRIANGTAVVDLDAKVYGTDNIFVVDASIHPGMPTTNPSALIVVAAEHASELILALPVPSPVAKYSQCGGLYYDGSMVCETGSTCTIGNAYYSQCL</sequence>
<dbReference type="Proteomes" id="UP000070700">
    <property type="component" value="Unassembled WGS sequence"/>
</dbReference>
<keyword evidence="2 4" id="KW-0732">Signal</keyword>
<dbReference type="PROSITE" id="PS00624">
    <property type="entry name" value="GMC_OXRED_2"/>
    <property type="match status" value="1"/>
</dbReference>
<accession>A0A194WUG2</accession>
<dbReference type="GO" id="GO:0030248">
    <property type="term" value="F:cellulose binding"/>
    <property type="evidence" value="ECO:0007669"/>
    <property type="project" value="InterPro"/>
</dbReference>
<keyword evidence="3" id="KW-0274">FAD</keyword>
<dbReference type="InterPro" id="IPR015920">
    <property type="entry name" value="Cellobiose_DH-like_cyt"/>
</dbReference>
<proteinExistence type="inferred from homology"/>
<dbReference type="GO" id="GO:0005975">
    <property type="term" value="P:carbohydrate metabolic process"/>
    <property type="evidence" value="ECO:0007669"/>
    <property type="project" value="InterPro"/>
</dbReference>
<dbReference type="InParanoid" id="A0A194WUG2"/>
<name>A0A194WUG2_MOLSC</name>
<dbReference type="GO" id="GO:0050660">
    <property type="term" value="F:flavin adenine dinucleotide binding"/>
    <property type="evidence" value="ECO:0007669"/>
    <property type="project" value="InterPro"/>
</dbReference>
<dbReference type="PANTHER" id="PTHR47190:SF2">
    <property type="entry name" value="CELLOBIOSE DEHYDROGENASE (AFU_ORTHOLOGUE AFUA_2G17620)"/>
    <property type="match status" value="1"/>
</dbReference>
<dbReference type="InterPro" id="IPR035971">
    <property type="entry name" value="CBD_sf"/>
</dbReference>
<dbReference type="EMBL" id="KQ947427">
    <property type="protein sequence ID" value="KUJ11252.1"/>
    <property type="molecule type" value="Genomic_DNA"/>
</dbReference>
<dbReference type="RefSeq" id="XP_018065607.1">
    <property type="nucleotide sequence ID" value="XM_018220462.1"/>
</dbReference>
<dbReference type="InterPro" id="IPR000172">
    <property type="entry name" value="GMC_OxRdtase_N"/>
</dbReference>
<dbReference type="InterPro" id="IPR036188">
    <property type="entry name" value="FAD/NAD-bd_sf"/>
</dbReference>
<dbReference type="SUPFAM" id="SSF54373">
    <property type="entry name" value="FAD-linked reductases, C-terminal domain"/>
    <property type="match status" value="1"/>
</dbReference>
<evidence type="ECO:0000313" key="6">
    <source>
        <dbReference type="EMBL" id="KUJ11252.1"/>
    </source>
</evidence>
<dbReference type="SUPFAM" id="SSF49344">
    <property type="entry name" value="CBD9-like"/>
    <property type="match status" value="1"/>
</dbReference>
<dbReference type="PROSITE" id="PS00623">
    <property type="entry name" value="GMC_OXRED_1"/>
    <property type="match status" value="1"/>
</dbReference>
<dbReference type="Gene3D" id="3.30.410.10">
    <property type="entry name" value="Cholesterol Oxidase, domain 2"/>
    <property type="match status" value="1"/>
</dbReference>
<evidence type="ECO:0000256" key="2">
    <source>
        <dbReference type="ARBA" id="ARBA00022729"/>
    </source>
</evidence>
<dbReference type="InterPro" id="IPR000254">
    <property type="entry name" value="CBD"/>
</dbReference>
<keyword evidence="3" id="KW-0285">Flavoprotein</keyword>
<dbReference type="Gene3D" id="3.50.50.60">
    <property type="entry name" value="FAD/NAD(P)-binding domain"/>
    <property type="match status" value="1"/>
</dbReference>
<dbReference type="SUPFAM" id="SSF57180">
    <property type="entry name" value="Cellulose-binding domain"/>
    <property type="match status" value="1"/>
</dbReference>
<dbReference type="GO" id="GO:0016614">
    <property type="term" value="F:oxidoreductase activity, acting on CH-OH group of donors"/>
    <property type="evidence" value="ECO:0007669"/>
    <property type="project" value="InterPro"/>
</dbReference>
<evidence type="ECO:0000256" key="1">
    <source>
        <dbReference type="ARBA" id="ARBA00010790"/>
    </source>
</evidence>
<feature type="chain" id="PRO_5008267455" evidence="4">
    <location>
        <begin position="24"/>
        <end position="853"/>
    </location>
</feature>
<dbReference type="PROSITE" id="PS00562">
    <property type="entry name" value="CBM1_1"/>
    <property type="match status" value="1"/>
</dbReference>
<feature type="domain" description="CBM1" evidence="5">
    <location>
        <begin position="817"/>
        <end position="853"/>
    </location>
</feature>
<dbReference type="OrthoDB" id="413885at2759"/>
<organism evidence="6 7">
    <name type="scientific">Mollisia scopiformis</name>
    <name type="common">Conifer needle endophyte fungus</name>
    <name type="synonym">Phialocephala scopiformis</name>
    <dbReference type="NCBI Taxonomy" id="149040"/>
    <lineage>
        <taxon>Eukaryota</taxon>
        <taxon>Fungi</taxon>
        <taxon>Dikarya</taxon>
        <taxon>Ascomycota</taxon>
        <taxon>Pezizomycotina</taxon>
        <taxon>Leotiomycetes</taxon>
        <taxon>Helotiales</taxon>
        <taxon>Mollisiaceae</taxon>
        <taxon>Mollisia</taxon>
    </lineage>
</organism>
<evidence type="ECO:0000256" key="3">
    <source>
        <dbReference type="RuleBase" id="RU003968"/>
    </source>
</evidence>
<dbReference type="InterPro" id="IPR007867">
    <property type="entry name" value="GMC_OxRtase_C"/>
</dbReference>
<dbReference type="Gene3D" id="2.60.40.1210">
    <property type="entry name" value="Cellobiose dehydrogenase, cytochrome domain"/>
    <property type="match status" value="1"/>
</dbReference>